<keyword evidence="2" id="KW-1185">Reference proteome</keyword>
<proteinExistence type="predicted"/>
<name>A0A1H9UVK8_9PSEU</name>
<dbReference type="AlphaFoldDB" id="A0A1H9UVK8"/>
<organism evidence="1 2">
    <name type="scientific">Lentzea flaviverrucosa</name>
    <dbReference type="NCBI Taxonomy" id="200379"/>
    <lineage>
        <taxon>Bacteria</taxon>
        <taxon>Bacillati</taxon>
        <taxon>Actinomycetota</taxon>
        <taxon>Actinomycetes</taxon>
        <taxon>Pseudonocardiales</taxon>
        <taxon>Pseudonocardiaceae</taxon>
        <taxon>Lentzea</taxon>
    </lineage>
</organism>
<dbReference type="EMBL" id="FOFT01000009">
    <property type="protein sequence ID" value="SES13381.1"/>
    <property type="molecule type" value="Genomic_DNA"/>
</dbReference>
<evidence type="ECO:0000313" key="1">
    <source>
        <dbReference type="EMBL" id="SES13381.1"/>
    </source>
</evidence>
<protein>
    <submittedName>
        <fullName evidence="1">Uncharacterized protein</fullName>
    </submittedName>
</protein>
<gene>
    <name evidence="1" type="ORF">SAMN05216195_109150</name>
</gene>
<accession>A0A1H9UVK8</accession>
<sequence length="53" mass="5774">MQVVPLYAEVDHSLGGRWTSLRTAGREWLWHRADPARAGVTPGSPFVDAGGLE</sequence>
<dbReference type="Proteomes" id="UP000199028">
    <property type="component" value="Unassembled WGS sequence"/>
</dbReference>
<reference evidence="2" key="1">
    <citation type="submission" date="2016-10" db="EMBL/GenBank/DDBJ databases">
        <authorList>
            <person name="Varghese N."/>
            <person name="Submissions S."/>
        </authorList>
    </citation>
    <scope>NUCLEOTIDE SEQUENCE [LARGE SCALE GENOMIC DNA]</scope>
    <source>
        <strain evidence="2">CGMCC 4.578</strain>
    </source>
</reference>
<evidence type="ECO:0000313" key="2">
    <source>
        <dbReference type="Proteomes" id="UP000199028"/>
    </source>
</evidence>